<keyword evidence="2 4" id="KW-0255">Endonuclease</keyword>
<dbReference type="SUPFAM" id="SSF52980">
    <property type="entry name" value="Restriction endonuclease-like"/>
    <property type="match status" value="1"/>
</dbReference>
<sequence>MSQVDATDLCGWLRATCGSYSYQLTGVLRSSNTVDLAWPLIAIDAADLASQLADRGQLMPLPKEPAALANVLEVSIVDFLLDRVVRVAGAGARRGTERGYPDLEIFGSAFGGGFHAVDVKIAQRKVLKRKASTQTQSRITLYTGNTYFRYPDVQWPGTFRAFREYASHLDVVGIYTLDDTSPGRVRDLEIIVQPPWRIASKQRSSTTREYIGAVMGLEDLRSGTGEFSSEAEFYRFWKAYKFKIGPAVQHQLDKIIAERSSSPDTPPPTEPLF</sequence>
<evidence type="ECO:0000313" key="5">
    <source>
        <dbReference type="Proteomes" id="UP000293638"/>
    </source>
</evidence>
<proteinExistence type="predicted"/>
<protein>
    <submittedName>
        <fullName evidence="4">Restriction endonuclease EcoRV</fullName>
    </submittedName>
</protein>
<dbReference type="AlphaFoldDB" id="A0A4Q7NPJ6"/>
<reference evidence="4 5" key="1">
    <citation type="submission" date="2019-02" db="EMBL/GenBank/DDBJ databases">
        <title>Genomic Encyclopedia of Type Strains, Phase IV (KMG-IV): sequencing the most valuable type-strain genomes for metagenomic binning, comparative biology and taxonomic classification.</title>
        <authorList>
            <person name="Goeker M."/>
        </authorList>
    </citation>
    <scope>NUCLEOTIDE SEQUENCE [LARGE SCALE GENOMIC DNA]</scope>
    <source>
        <strain evidence="4 5">DSM 45622</strain>
    </source>
</reference>
<dbReference type="Proteomes" id="UP000293638">
    <property type="component" value="Unassembled WGS sequence"/>
</dbReference>
<dbReference type="GO" id="GO:0016787">
    <property type="term" value="F:hydrolase activity"/>
    <property type="evidence" value="ECO:0007669"/>
    <property type="project" value="UniProtKB-KW"/>
</dbReference>
<accession>A0A4Q7NPJ6</accession>
<dbReference type="Gene3D" id="3.40.600.10">
    <property type="entry name" value="DNA mismatch repair MutH/Restriction endonuclease, type II"/>
    <property type="match status" value="1"/>
</dbReference>
<dbReference type="RefSeq" id="WP_130493108.1">
    <property type="nucleotide sequence ID" value="NZ_SGXD01000003.1"/>
</dbReference>
<evidence type="ECO:0000313" key="4">
    <source>
        <dbReference type="EMBL" id="RZS86896.1"/>
    </source>
</evidence>
<gene>
    <name evidence="4" type="ORF">EV189_2314</name>
</gene>
<dbReference type="OrthoDB" id="8478576at2"/>
<evidence type="ECO:0000256" key="1">
    <source>
        <dbReference type="ARBA" id="ARBA00022722"/>
    </source>
</evidence>
<organism evidence="4 5">
    <name type="scientific">Motilibacter rhizosphaerae</name>
    <dbReference type="NCBI Taxonomy" id="598652"/>
    <lineage>
        <taxon>Bacteria</taxon>
        <taxon>Bacillati</taxon>
        <taxon>Actinomycetota</taxon>
        <taxon>Actinomycetes</taxon>
        <taxon>Motilibacterales</taxon>
        <taxon>Motilibacteraceae</taxon>
        <taxon>Motilibacter</taxon>
    </lineage>
</organism>
<keyword evidence="1" id="KW-0540">Nuclease</keyword>
<dbReference type="InterPro" id="IPR011335">
    <property type="entry name" value="Restrct_endonuc-II-like"/>
</dbReference>
<dbReference type="InterPro" id="IPR037057">
    <property type="entry name" value="DNA_rep_MutH/T2_RE_sf"/>
</dbReference>
<dbReference type="GO" id="GO:0003677">
    <property type="term" value="F:DNA binding"/>
    <property type="evidence" value="ECO:0007669"/>
    <property type="project" value="InterPro"/>
</dbReference>
<keyword evidence="3" id="KW-0378">Hydrolase</keyword>
<comment type="caution">
    <text evidence="4">The sequence shown here is derived from an EMBL/GenBank/DDBJ whole genome shotgun (WGS) entry which is preliminary data.</text>
</comment>
<dbReference type="EMBL" id="SGXD01000003">
    <property type="protein sequence ID" value="RZS86896.1"/>
    <property type="molecule type" value="Genomic_DNA"/>
</dbReference>
<evidence type="ECO:0000256" key="2">
    <source>
        <dbReference type="ARBA" id="ARBA00022759"/>
    </source>
</evidence>
<evidence type="ECO:0000256" key="3">
    <source>
        <dbReference type="ARBA" id="ARBA00022801"/>
    </source>
</evidence>
<keyword evidence="5" id="KW-1185">Reference proteome</keyword>
<name>A0A4Q7NPJ6_9ACTN</name>
<dbReference type="GO" id="GO:0004519">
    <property type="term" value="F:endonuclease activity"/>
    <property type="evidence" value="ECO:0007669"/>
    <property type="project" value="UniProtKB-KW"/>
</dbReference>